<name>A0A502GV49_9BACT</name>
<dbReference type="AlphaFoldDB" id="A0A502GV49"/>
<dbReference type="EMBL" id="RCYZ01000004">
    <property type="protein sequence ID" value="TPG66109.1"/>
    <property type="molecule type" value="Genomic_DNA"/>
</dbReference>
<comment type="caution">
    <text evidence="2">The sequence shown here is derived from an EMBL/GenBank/DDBJ whole genome shotgun (WGS) entry which is preliminary data.</text>
</comment>
<feature type="region of interest" description="Disordered" evidence="1">
    <location>
        <begin position="73"/>
        <end position="93"/>
    </location>
</feature>
<sequence length="93" mass="9899">MATVTATTSPITVPPTTGRLRAWALGGLLVLAAAGCRTCPIESCHVRKKHLHNGVTYRGQPLWKKQNPAVGEKIRISGPSGAKPLNNHAKPLK</sequence>
<evidence type="ECO:0000313" key="3">
    <source>
        <dbReference type="Proteomes" id="UP000317646"/>
    </source>
</evidence>
<accession>A0A502GV49</accession>
<dbReference type="Proteomes" id="UP000317646">
    <property type="component" value="Unassembled WGS sequence"/>
</dbReference>
<evidence type="ECO:0000256" key="1">
    <source>
        <dbReference type="SAM" id="MobiDB-lite"/>
    </source>
</evidence>
<organism evidence="2 3">
    <name type="scientific">Hymenobacter nivis</name>
    <dbReference type="NCBI Taxonomy" id="1850093"/>
    <lineage>
        <taxon>Bacteria</taxon>
        <taxon>Pseudomonadati</taxon>
        <taxon>Bacteroidota</taxon>
        <taxon>Cytophagia</taxon>
        <taxon>Cytophagales</taxon>
        <taxon>Hymenobacteraceae</taxon>
        <taxon>Hymenobacter</taxon>
    </lineage>
</organism>
<reference evidence="2 3" key="1">
    <citation type="journal article" date="2019" name="Environ. Microbiol.">
        <title>Species interactions and distinct microbial communities in high Arctic permafrost affected cryosols are associated with the CH4 and CO2 gas fluxes.</title>
        <authorList>
            <person name="Altshuler I."/>
            <person name="Hamel J."/>
            <person name="Turney S."/>
            <person name="Magnuson E."/>
            <person name="Levesque R."/>
            <person name="Greer C."/>
            <person name="Whyte L.G."/>
        </authorList>
    </citation>
    <scope>NUCLEOTIDE SEQUENCE [LARGE SCALE GENOMIC DNA]</scope>
    <source>
        <strain evidence="2 3">S9.2P</strain>
    </source>
</reference>
<dbReference type="RefSeq" id="WP_140466868.1">
    <property type="nucleotide sequence ID" value="NZ_RCYZ01000004.1"/>
</dbReference>
<evidence type="ECO:0000313" key="2">
    <source>
        <dbReference type="EMBL" id="TPG66109.1"/>
    </source>
</evidence>
<proteinExistence type="predicted"/>
<protein>
    <submittedName>
        <fullName evidence="2">Uncharacterized protein</fullName>
    </submittedName>
</protein>
<dbReference type="OrthoDB" id="976234at2"/>
<gene>
    <name evidence="2" type="ORF">EAH73_12120</name>
</gene>
<keyword evidence="3" id="KW-1185">Reference proteome</keyword>